<dbReference type="Proteomes" id="UP000558488">
    <property type="component" value="Unassembled WGS sequence"/>
</dbReference>
<sequence length="176" mass="18492">MEGVRGACVPGLLAWACSTLSSTHTHTHTRCNITSTCPSHALLLSFTKDLKLGVGKVNSVLELSESVKPFFPSPSVLRWWWSGGGVVPAGLWDFALSVQVGGLAPLSHCQTGSLGAGPTWRRGAGAELGLPQTAQAAMGGVRVRVRVHVSVRMPVCVRVCARVCVCVCVCSALRSV</sequence>
<reference evidence="1 2" key="1">
    <citation type="journal article" date="2020" name="Nature">
        <title>Six reference-quality genomes reveal evolution of bat adaptations.</title>
        <authorList>
            <person name="Jebb D."/>
            <person name="Huang Z."/>
            <person name="Pippel M."/>
            <person name="Hughes G.M."/>
            <person name="Lavrichenko K."/>
            <person name="Devanna P."/>
            <person name="Winkler S."/>
            <person name="Jermiin L.S."/>
            <person name="Skirmuntt E.C."/>
            <person name="Katzourakis A."/>
            <person name="Burkitt-Gray L."/>
            <person name="Ray D.A."/>
            <person name="Sullivan K.A.M."/>
            <person name="Roscito J.G."/>
            <person name="Kirilenko B.M."/>
            <person name="Davalos L.M."/>
            <person name="Corthals A.P."/>
            <person name="Power M.L."/>
            <person name="Jones G."/>
            <person name="Ransome R.D."/>
            <person name="Dechmann D.K.N."/>
            <person name="Locatelli A.G."/>
            <person name="Puechmaille S.J."/>
            <person name="Fedrigo O."/>
            <person name="Jarvis E.D."/>
            <person name="Hiller M."/>
            <person name="Vernes S.C."/>
            <person name="Myers E.W."/>
            <person name="Teeling E.C."/>
        </authorList>
    </citation>
    <scope>NUCLEOTIDE SEQUENCE [LARGE SCALE GENOMIC DNA]</scope>
    <source>
        <strain evidence="1">MPipKuh1</strain>
        <tissue evidence="1">Flight muscle</tissue>
    </source>
</reference>
<keyword evidence="2" id="KW-1185">Reference proteome</keyword>
<accession>A0A7J7Y902</accession>
<gene>
    <name evidence="1" type="ORF">mPipKuh1_010255</name>
</gene>
<dbReference type="AlphaFoldDB" id="A0A7J7Y902"/>
<evidence type="ECO:0000313" key="1">
    <source>
        <dbReference type="EMBL" id="KAF6358427.1"/>
    </source>
</evidence>
<name>A0A7J7Y902_PIPKU</name>
<proteinExistence type="predicted"/>
<organism evidence="1 2">
    <name type="scientific">Pipistrellus kuhlii</name>
    <name type="common">Kuhl's pipistrelle</name>
    <dbReference type="NCBI Taxonomy" id="59472"/>
    <lineage>
        <taxon>Eukaryota</taxon>
        <taxon>Metazoa</taxon>
        <taxon>Chordata</taxon>
        <taxon>Craniata</taxon>
        <taxon>Vertebrata</taxon>
        <taxon>Euteleostomi</taxon>
        <taxon>Mammalia</taxon>
        <taxon>Eutheria</taxon>
        <taxon>Laurasiatheria</taxon>
        <taxon>Chiroptera</taxon>
        <taxon>Yangochiroptera</taxon>
        <taxon>Vespertilionidae</taxon>
        <taxon>Pipistrellus</taxon>
    </lineage>
</organism>
<comment type="caution">
    <text evidence="1">The sequence shown here is derived from an EMBL/GenBank/DDBJ whole genome shotgun (WGS) entry which is preliminary data.</text>
</comment>
<evidence type="ECO:0000313" key="2">
    <source>
        <dbReference type="Proteomes" id="UP000558488"/>
    </source>
</evidence>
<dbReference type="EMBL" id="JACAGB010000006">
    <property type="protein sequence ID" value="KAF6358427.1"/>
    <property type="molecule type" value="Genomic_DNA"/>
</dbReference>
<protein>
    <submittedName>
        <fullName evidence="1">Uncharacterized protein</fullName>
    </submittedName>
</protein>